<dbReference type="AlphaFoldDB" id="A0A8J7AJG7"/>
<evidence type="ECO:0000313" key="1">
    <source>
        <dbReference type="EMBL" id="MBE9080201.1"/>
    </source>
</evidence>
<dbReference type="Proteomes" id="UP000636505">
    <property type="component" value="Unassembled WGS sequence"/>
</dbReference>
<evidence type="ECO:0000313" key="2">
    <source>
        <dbReference type="Proteomes" id="UP000636505"/>
    </source>
</evidence>
<keyword evidence="2" id="KW-1185">Reference proteome</keyword>
<organism evidence="1 2">
    <name type="scientific">Vasconcelosia minhoensis LEGE 07310</name>
    <dbReference type="NCBI Taxonomy" id="915328"/>
    <lineage>
        <taxon>Bacteria</taxon>
        <taxon>Bacillati</taxon>
        <taxon>Cyanobacteriota</taxon>
        <taxon>Cyanophyceae</taxon>
        <taxon>Nodosilineales</taxon>
        <taxon>Cymatolegaceae</taxon>
        <taxon>Vasconcelosia</taxon>
        <taxon>Vasconcelosia minhoensis</taxon>
    </lineage>
</organism>
<comment type="caution">
    <text evidence="1">The sequence shown here is derived from an EMBL/GenBank/DDBJ whole genome shotgun (WGS) entry which is preliminary data.</text>
</comment>
<reference evidence="1" key="1">
    <citation type="submission" date="2020-10" db="EMBL/GenBank/DDBJ databases">
        <authorList>
            <person name="Castelo-Branco R."/>
            <person name="Eusebio N."/>
            <person name="Adriana R."/>
            <person name="Vieira A."/>
            <person name="Brugerolle De Fraissinette N."/>
            <person name="Rezende De Castro R."/>
            <person name="Schneider M.P."/>
            <person name="Vasconcelos V."/>
            <person name="Leao P.N."/>
        </authorList>
    </citation>
    <scope>NUCLEOTIDE SEQUENCE</scope>
    <source>
        <strain evidence="1">LEGE 07310</strain>
    </source>
</reference>
<sequence>MLLSTFELLLKPITPTPGTVSGSDRGILQGYFLNIANPTNNSLRLRLRFNAQSPNIDRSKLLVIRDTGGSNDFANLTAQNTYDFRLAAGDTGLVILQPDIRNLDPTNVADRVEIRGYVEIFVVGFFPFPFRGRGFQLLATPEHRGTFLPNPGGSGEFDQLISSLPTMSGGSLINVDTVPPFPIPFPNPPVAIPDLQPIPDFPVIDNGTNSNGASSIPAGDPQLVGIQQLLSAMADQIDDINQRLPQEAEQPVS</sequence>
<dbReference type="EMBL" id="JADEXG010000091">
    <property type="protein sequence ID" value="MBE9080201.1"/>
    <property type="molecule type" value="Genomic_DNA"/>
</dbReference>
<name>A0A8J7AJG7_9CYAN</name>
<proteinExistence type="predicted"/>
<protein>
    <submittedName>
        <fullName evidence="1">Uncharacterized protein</fullName>
    </submittedName>
</protein>
<accession>A0A8J7AJG7</accession>
<gene>
    <name evidence="1" type="ORF">IQ241_23425</name>
</gene>